<sequence>MNESPCTGCPQYDTCSTICEDLEELLPKLYDKDDFTDEGGSEYQETNEGWEEGA</sequence>
<evidence type="ECO:0000313" key="3">
    <source>
        <dbReference type="EMBL" id="QJI00213.1"/>
    </source>
</evidence>
<accession>A0A6H1Z9V2</accession>
<evidence type="ECO:0000313" key="2">
    <source>
        <dbReference type="EMBL" id="QJA44334.1"/>
    </source>
</evidence>
<feature type="region of interest" description="Disordered" evidence="1">
    <location>
        <begin position="32"/>
        <end position="54"/>
    </location>
</feature>
<dbReference type="AlphaFoldDB" id="A0A6H1Z9V2"/>
<reference evidence="2" key="1">
    <citation type="submission" date="2020-03" db="EMBL/GenBank/DDBJ databases">
        <title>The deep terrestrial virosphere.</title>
        <authorList>
            <person name="Holmfeldt K."/>
            <person name="Nilsson E."/>
            <person name="Simone D."/>
            <person name="Lopez-Fernandez M."/>
            <person name="Wu X."/>
            <person name="de Brujin I."/>
            <person name="Lundin D."/>
            <person name="Andersson A."/>
            <person name="Bertilsson S."/>
            <person name="Dopson M."/>
        </authorList>
    </citation>
    <scope>NUCLEOTIDE SEQUENCE</scope>
    <source>
        <strain evidence="2">TM448A00093</strain>
        <strain evidence="3">TM448B01884</strain>
    </source>
</reference>
<proteinExistence type="predicted"/>
<name>A0A6H1Z9V2_9ZZZZ</name>
<gene>
    <name evidence="2" type="ORF">TM448A00093_0064</name>
    <name evidence="3" type="ORF">TM448B01884_0005</name>
</gene>
<organism evidence="2">
    <name type="scientific">viral metagenome</name>
    <dbReference type="NCBI Taxonomy" id="1070528"/>
    <lineage>
        <taxon>unclassified sequences</taxon>
        <taxon>metagenomes</taxon>
        <taxon>organismal metagenomes</taxon>
    </lineage>
</organism>
<dbReference type="EMBL" id="MT143975">
    <property type="protein sequence ID" value="QJA44334.1"/>
    <property type="molecule type" value="Genomic_DNA"/>
</dbReference>
<evidence type="ECO:0000256" key="1">
    <source>
        <dbReference type="SAM" id="MobiDB-lite"/>
    </source>
</evidence>
<dbReference type="EMBL" id="MT144837">
    <property type="protein sequence ID" value="QJI00213.1"/>
    <property type="molecule type" value="Genomic_DNA"/>
</dbReference>
<protein>
    <submittedName>
        <fullName evidence="2">Uncharacterized protein</fullName>
    </submittedName>
</protein>